<evidence type="ECO:0000313" key="7">
    <source>
        <dbReference type="EMBL" id="TQN70031.1"/>
    </source>
</evidence>
<dbReference type="InterPro" id="IPR016181">
    <property type="entry name" value="Acyl_CoA_acyltransferase"/>
</dbReference>
<dbReference type="EMBL" id="PUHP01000438">
    <property type="protein sequence ID" value="TQN70031.1"/>
    <property type="molecule type" value="Genomic_DNA"/>
</dbReference>
<dbReference type="InterPro" id="IPR036962">
    <property type="entry name" value="Glyco_hydro_3_N_sf"/>
</dbReference>
<dbReference type="SUPFAM" id="SSF55729">
    <property type="entry name" value="Acyl-CoA N-acyltransferases (Nat)"/>
    <property type="match status" value="1"/>
</dbReference>
<dbReference type="OrthoDB" id="4215304at2759"/>
<dbReference type="InterPro" id="IPR036881">
    <property type="entry name" value="Glyco_hydro_3_C_sf"/>
</dbReference>
<feature type="compositionally biased region" description="Polar residues" evidence="5">
    <location>
        <begin position="1"/>
        <end position="15"/>
    </location>
</feature>
<dbReference type="Proteomes" id="UP000326340">
    <property type="component" value="Unassembled WGS sequence"/>
</dbReference>
<keyword evidence="2" id="KW-0378">Hydrolase</keyword>
<feature type="compositionally biased region" description="Low complexity" evidence="5">
    <location>
        <begin position="24"/>
        <end position="43"/>
    </location>
</feature>
<evidence type="ECO:0000256" key="4">
    <source>
        <dbReference type="ARBA" id="ARBA00023295"/>
    </source>
</evidence>
<proteinExistence type="inferred from homology"/>
<gene>
    <name evidence="7" type="primary">NagZ</name>
    <name evidence="7" type="ORF">CSHISOI_05447</name>
</gene>
<accession>A0A5Q4BTB9</accession>
<evidence type="ECO:0000313" key="8">
    <source>
        <dbReference type="Proteomes" id="UP000326340"/>
    </source>
</evidence>
<evidence type="ECO:0000259" key="6">
    <source>
        <dbReference type="Pfam" id="PF00933"/>
    </source>
</evidence>
<dbReference type="Pfam" id="PF00933">
    <property type="entry name" value="Glyco_hydro_3"/>
    <property type="match status" value="1"/>
</dbReference>
<name>A0A5Q4BTB9_9PEZI</name>
<dbReference type="FunFam" id="3.40.50.1700:FF:000013">
    <property type="entry name" value="Glycoside hydrolase family 3 protein"/>
    <property type="match status" value="1"/>
</dbReference>
<dbReference type="GO" id="GO:0005975">
    <property type="term" value="P:carbohydrate metabolic process"/>
    <property type="evidence" value="ECO:0007669"/>
    <property type="project" value="InterPro"/>
</dbReference>
<dbReference type="PANTHER" id="PTHR30480">
    <property type="entry name" value="BETA-HEXOSAMINIDASE-RELATED"/>
    <property type="match status" value="1"/>
</dbReference>
<dbReference type="AlphaFoldDB" id="A0A5Q4BTB9"/>
<dbReference type="InterPro" id="IPR017853">
    <property type="entry name" value="GH"/>
</dbReference>
<evidence type="ECO:0000256" key="2">
    <source>
        <dbReference type="ARBA" id="ARBA00022801"/>
    </source>
</evidence>
<dbReference type="PANTHER" id="PTHR30480:SF8">
    <property type="entry name" value="PUTATIVE (AFU_ORTHOLOGUE AFUA_8G04060)-RELATED"/>
    <property type="match status" value="1"/>
</dbReference>
<feature type="domain" description="Glycoside hydrolase family 3 N-terminal" evidence="6">
    <location>
        <begin position="91"/>
        <end position="417"/>
    </location>
</feature>
<dbReference type="Gene3D" id="3.40.50.1700">
    <property type="entry name" value="Glycoside hydrolase family 3 C-terminal domain"/>
    <property type="match status" value="1"/>
</dbReference>
<keyword evidence="4" id="KW-0326">Glycosidase</keyword>
<evidence type="ECO:0000256" key="1">
    <source>
        <dbReference type="ARBA" id="ARBA00005336"/>
    </source>
</evidence>
<sequence length="979" mass="106846">MAPQSTSASLQTQTLLHVPRDGSGSHSSSNRESTSTSTSTSTSEKGRRYLSPLKPRYLERYYARQNVTSRRPLAMAQLNMELDPLWQDLDWAIGQMMIMGWDGTEVTPQIRSLIEDHHLGTIILTAKNLKSAQGTAKLVKELQTIAHKAGHPKPLLIALDQENGGVNSLFDEDYVCQFPSAMGVAATGRVELAYEVSKATATEVGACGINFMLGPVLDVLSNARYQPVGVRATGDDPQEVSQYGIAAINGIRDAGLACCGKHFPSYGNLDFLGSSLDVPIITQTLEELSLSALVPFRNAIATGKLDAMFVGGCAISNPSMNVSHACLSNQVVDDLLREELGFDGVAISECLEMESLTHELGVQNGVVMAVEAGCDLVLLCRAYDVQLEAIKGLKLGVENGIFTEERIYTSLKRVLRLKDTCTSWQTALNPPGISLLSKLHPSHMALSRKAYDDSITVIRDKENLLPLSESMHKDEELLLLTPLVKPLPASSLTKSILQAKDAQGLAPTPHDKWLHREKGAIMSGEGVFREFGRSLARSRHGKLLHTSYTANGVRPVHENLIHRASCIIIVTADANRNLYQAGFTKHVEMMCSMLRTRGQKKSVIVVAVSSPYDFAMDKSIGTYICTFDFTETALHALMRALCGYIVPKGTLPGTLRKSKKVLKSRQHWIVEEYDRRRDSHGLEDLTKAVARANTVDLGHLESMSAASFELFNQSIEEAHFVVRNSSTHALYGFAATYLVDGIGILGAIFVDPSKRNVSVGRSLHRRALRYLTAKRGVKKIQLGTSFPGVFLGVPIDEGGVKCWFANNGWDVQFPKRLTNLIINDLSGWSIPEDNAERVLGHVGSCTNPEVLELYKCALQETKACGIVRAKGPGDALLGTIIICRPGSPLSTFIPPLLSNGNEGVGGVLAPVVQPGSLDTLVLQGLTLMGVRQNKAHKSAKTVLSWVQDDSYEHVMAMGFEILQAYEELTTTPDDWTDMN</sequence>
<dbReference type="Gene3D" id="3.20.20.300">
    <property type="entry name" value="Glycoside hydrolase, family 3, N-terminal domain"/>
    <property type="match status" value="1"/>
</dbReference>
<keyword evidence="8" id="KW-1185">Reference proteome</keyword>
<evidence type="ECO:0000256" key="5">
    <source>
        <dbReference type="SAM" id="MobiDB-lite"/>
    </source>
</evidence>
<reference evidence="7 8" key="1">
    <citation type="journal article" date="2019" name="Sci. Rep.">
        <title>Colletotrichum shisoi sp. nov., an anthracnose pathogen of Perilla frutescens in Japan: molecular phylogenetic, morphological and genomic evidence.</title>
        <authorList>
            <person name="Gan P."/>
            <person name="Tsushima A."/>
            <person name="Hiroyama R."/>
            <person name="Narusaka M."/>
            <person name="Takano Y."/>
            <person name="Narusaka Y."/>
            <person name="Kawaradani M."/>
            <person name="Damm U."/>
            <person name="Shirasu K."/>
        </authorList>
    </citation>
    <scope>NUCLEOTIDE SEQUENCE [LARGE SCALE GENOMIC DNA]</scope>
    <source>
        <strain evidence="7 8">PG-2018a</strain>
    </source>
</reference>
<dbReference type="InterPro" id="IPR050226">
    <property type="entry name" value="NagZ_Beta-hexosaminidase"/>
</dbReference>
<protein>
    <submittedName>
        <fullName evidence="7">Beta-hexosaminidase</fullName>
    </submittedName>
</protein>
<dbReference type="FunFam" id="3.20.20.300:FF:000008">
    <property type="entry name" value="Beta-N-acetylglucosaminidase, putative"/>
    <property type="match status" value="1"/>
</dbReference>
<dbReference type="GO" id="GO:0009254">
    <property type="term" value="P:peptidoglycan turnover"/>
    <property type="evidence" value="ECO:0007669"/>
    <property type="project" value="TreeGrafter"/>
</dbReference>
<dbReference type="SUPFAM" id="SSF51445">
    <property type="entry name" value="(Trans)glycosidases"/>
    <property type="match status" value="1"/>
</dbReference>
<comment type="similarity">
    <text evidence="1">Belongs to the glycosyl hydrolase 3 family.</text>
</comment>
<evidence type="ECO:0000256" key="3">
    <source>
        <dbReference type="ARBA" id="ARBA00023180"/>
    </source>
</evidence>
<dbReference type="GO" id="GO:0004553">
    <property type="term" value="F:hydrolase activity, hydrolyzing O-glycosyl compounds"/>
    <property type="evidence" value="ECO:0007669"/>
    <property type="project" value="InterPro"/>
</dbReference>
<keyword evidence="3" id="KW-0325">Glycoprotein</keyword>
<comment type="caution">
    <text evidence="7">The sequence shown here is derived from an EMBL/GenBank/DDBJ whole genome shotgun (WGS) entry which is preliminary data.</text>
</comment>
<feature type="region of interest" description="Disordered" evidence="5">
    <location>
        <begin position="1"/>
        <end position="49"/>
    </location>
</feature>
<organism evidence="7 8">
    <name type="scientific">Colletotrichum shisoi</name>
    <dbReference type="NCBI Taxonomy" id="2078593"/>
    <lineage>
        <taxon>Eukaryota</taxon>
        <taxon>Fungi</taxon>
        <taxon>Dikarya</taxon>
        <taxon>Ascomycota</taxon>
        <taxon>Pezizomycotina</taxon>
        <taxon>Sordariomycetes</taxon>
        <taxon>Hypocreomycetidae</taxon>
        <taxon>Glomerellales</taxon>
        <taxon>Glomerellaceae</taxon>
        <taxon>Colletotrichum</taxon>
        <taxon>Colletotrichum destructivum species complex</taxon>
    </lineage>
</organism>
<dbReference type="InterPro" id="IPR001764">
    <property type="entry name" value="Glyco_hydro_3_N"/>
</dbReference>